<gene>
    <name evidence="1" type="ORF">P6P90_05920</name>
</gene>
<comment type="caution">
    <text evidence="1">The sequence shown here is derived from an EMBL/GenBank/DDBJ whole genome shotgun (WGS) entry which is preliminary data.</text>
</comment>
<name>A0ABT6H2H1_9BACI</name>
<evidence type="ECO:0000313" key="2">
    <source>
        <dbReference type="Proteomes" id="UP001218246"/>
    </source>
</evidence>
<organism evidence="1 2">
    <name type="scientific">Ectobacillus antri</name>
    <dbReference type="NCBI Taxonomy" id="2486280"/>
    <lineage>
        <taxon>Bacteria</taxon>
        <taxon>Bacillati</taxon>
        <taxon>Bacillota</taxon>
        <taxon>Bacilli</taxon>
        <taxon>Bacillales</taxon>
        <taxon>Bacillaceae</taxon>
        <taxon>Ectobacillus</taxon>
    </lineage>
</organism>
<reference evidence="1 2" key="1">
    <citation type="submission" date="2023-04" db="EMBL/GenBank/DDBJ databases">
        <title>Ectobacillus antri isolated from activated sludge.</title>
        <authorList>
            <person name="Yan P."/>
            <person name="Liu X."/>
        </authorList>
    </citation>
    <scope>NUCLEOTIDE SEQUENCE [LARGE SCALE GENOMIC DNA]</scope>
    <source>
        <strain evidence="1 2">C18H</strain>
    </source>
</reference>
<accession>A0ABT6H2H1</accession>
<protein>
    <recommendedName>
        <fullName evidence="3">Spore germination protein</fullName>
    </recommendedName>
</protein>
<dbReference type="Proteomes" id="UP001218246">
    <property type="component" value="Unassembled WGS sequence"/>
</dbReference>
<sequence length="81" mass="8647">MIKKFIVVNNYGTIQCGNNISEITMTASKSINGATGVTGADFINGRRVLLTTNEETNTTADLNTTEAISQSTVQDTSTMNL</sequence>
<evidence type="ECO:0008006" key="3">
    <source>
        <dbReference type="Google" id="ProtNLM"/>
    </source>
</evidence>
<proteinExistence type="predicted"/>
<evidence type="ECO:0000313" key="1">
    <source>
        <dbReference type="EMBL" id="MDG5753512.1"/>
    </source>
</evidence>
<dbReference type="RefSeq" id="WP_278018006.1">
    <property type="nucleotide sequence ID" value="NZ_JARRRY010000002.1"/>
</dbReference>
<keyword evidence="2" id="KW-1185">Reference proteome</keyword>
<dbReference type="EMBL" id="JARULN010000003">
    <property type="protein sequence ID" value="MDG5753512.1"/>
    <property type="molecule type" value="Genomic_DNA"/>
</dbReference>